<feature type="transmembrane region" description="Helical" evidence="1">
    <location>
        <begin position="113"/>
        <end position="135"/>
    </location>
</feature>
<evidence type="ECO:0000313" key="3">
    <source>
        <dbReference type="EMBL" id="GGF69879.1"/>
    </source>
</evidence>
<keyword evidence="1" id="KW-0812">Transmembrane</keyword>
<keyword evidence="4" id="KW-1185">Reference proteome</keyword>
<keyword evidence="1" id="KW-1133">Transmembrane helix</keyword>
<reference evidence="4" key="1">
    <citation type="journal article" date="2019" name="Int. J. Syst. Evol. Microbiol.">
        <title>The Global Catalogue of Microorganisms (GCM) 10K type strain sequencing project: providing services to taxonomists for standard genome sequencing and annotation.</title>
        <authorList>
            <consortium name="The Broad Institute Genomics Platform"/>
            <consortium name="The Broad Institute Genome Sequencing Center for Infectious Disease"/>
            <person name="Wu L."/>
            <person name="Ma J."/>
        </authorList>
    </citation>
    <scope>NUCLEOTIDE SEQUENCE [LARGE SCALE GENOMIC DNA]</scope>
    <source>
        <strain evidence="4">CGMCC 1.15419</strain>
    </source>
</reference>
<feature type="transmembrane region" description="Helical" evidence="1">
    <location>
        <begin position="192"/>
        <end position="212"/>
    </location>
</feature>
<dbReference type="RefSeq" id="WP_188715215.1">
    <property type="nucleotide sequence ID" value="NZ_BMIV01000007.1"/>
</dbReference>
<evidence type="ECO:0000256" key="1">
    <source>
        <dbReference type="SAM" id="Phobius"/>
    </source>
</evidence>
<comment type="caution">
    <text evidence="3">The sequence shown here is derived from an EMBL/GenBank/DDBJ whole genome shotgun (WGS) entry which is preliminary data.</text>
</comment>
<organism evidence="3 4">
    <name type="scientific">Paracoccus acridae</name>
    <dbReference type="NCBI Taxonomy" id="1795310"/>
    <lineage>
        <taxon>Bacteria</taxon>
        <taxon>Pseudomonadati</taxon>
        <taxon>Pseudomonadota</taxon>
        <taxon>Alphaproteobacteria</taxon>
        <taxon>Rhodobacterales</taxon>
        <taxon>Paracoccaceae</taxon>
        <taxon>Paracoccus</taxon>
    </lineage>
</organism>
<dbReference type="EMBL" id="BMIV01000007">
    <property type="protein sequence ID" value="GGF69879.1"/>
    <property type="molecule type" value="Genomic_DNA"/>
</dbReference>
<keyword evidence="1" id="KW-0472">Membrane</keyword>
<dbReference type="InterPro" id="IPR003675">
    <property type="entry name" value="Rce1/LyrA-like_dom"/>
</dbReference>
<sequence length="220" mass="24740">MVADAPDAVRPRARLWVEFAALYIGAPLAIALFMPPHLLFRALAVFSMVGMGLLWLTGSFRWRSLVRGWRRLPWAEIAGIALITLAAGALILWQTRPGALFAMARAWPERLAAIWLFYPFLSALPQELIFRPLFFHRYAAILPKGRAAIALNAAVFSFAHLMYWSWIVAILTFLGGWFFARAYLRHGFPSAWLLHAVAGNVLFAVGMGVYFYSGNVVRPF</sequence>
<gene>
    <name evidence="3" type="ORF">GCM10011402_23000</name>
</gene>
<feature type="transmembrane region" description="Helical" evidence="1">
    <location>
        <begin position="40"/>
        <end position="60"/>
    </location>
</feature>
<name>A0ABQ1VI96_9RHOB</name>
<feature type="domain" description="CAAX prenyl protease 2/Lysostaphin resistance protein A-like" evidence="2">
    <location>
        <begin position="111"/>
        <end position="197"/>
    </location>
</feature>
<dbReference type="Proteomes" id="UP000640509">
    <property type="component" value="Unassembled WGS sequence"/>
</dbReference>
<protein>
    <recommendedName>
        <fullName evidence="2">CAAX prenyl protease 2/Lysostaphin resistance protein A-like domain-containing protein</fullName>
    </recommendedName>
</protein>
<evidence type="ECO:0000313" key="4">
    <source>
        <dbReference type="Proteomes" id="UP000640509"/>
    </source>
</evidence>
<feature type="transmembrane region" description="Helical" evidence="1">
    <location>
        <begin position="147"/>
        <end position="180"/>
    </location>
</feature>
<dbReference type="Pfam" id="PF02517">
    <property type="entry name" value="Rce1-like"/>
    <property type="match status" value="1"/>
</dbReference>
<feature type="transmembrane region" description="Helical" evidence="1">
    <location>
        <begin position="72"/>
        <end position="93"/>
    </location>
</feature>
<feature type="transmembrane region" description="Helical" evidence="1">
    <location>
        <begin position="15"/>
        <end position="34"/>
    </location>
</feature>
<accession>A0ABQ1VI96</accession>
<evidence type="ECO:0000259" key="2">
    <source>
        <dbReference type="Pfam" id="PF02517"/>
    </source>
</evidence>
<proteinExistence type="predicted"/>